<dbReference type="Pfam" id="PF22621">
    <property type="entry name" value="CurL-like_PKS_C"/>
    <property type="match status" value="1"/>
</dbReference>
<dbReference type="InterPro" id="IPR014031">
    <property type="entry name" value="Ketoacyl_synth_C"/>
</dbReference>
<dbReference type="SUPFAM" id="SSF52151">
    <property type="entry name" value="FabD/lysophospholipase-like"/>
    <property type="match status" value="1"/>
</dbReference>
<evidence type="ECO:0000259" key="6">
    <source>
        <dbReference type="PROSITE" id="PS52019"/>
    </source>
</evidence>
<dbReference type="InterPro" id="IPR050091">
    <property type="entry name" value="PKS_NRPS_Biosynth_Enz"/>
</dbReference>
<sequence length="1037" mass="113916">MMNGTKERTSIWVGAIRKVQEIPWLVETYRKEETAHNNSAVFVGPAISLQECTKLEMIFDFVVTMGEDENPQDCSFRLWDTVTFRIAHDGEVPNGMTTSDEESTDQTSENEPIAIIGMACRLPGSNDYHTFWNNLVGGVDSIGEAPKDRFQPERGCVKMTSEHLSTEARYLSCPVDTFDAKFWGISPLELEYTDPQARMVLQLAWEALEDAGIPPSTIHGTDASVLLGFWREDYNDLLVQTGSSAGNELRRYLGCSMGTAAARVAHAFGTTGPALSTETGCSSRVCSIGAAMAALRNNKTGLALAGGANLILKPFLYKEFQGVLSPSGRSKVFHSDADGSARAEGVIMYALKREADARRDGDHIYALLSGYGTSQEGLSRSAGTLTIDGEARAITLALMDACVSPSDIDWLEMHGTGTKVGDPIEVAATRVAYGLDIKKSERRRPLIITSVKANIGHTESVSGAAGLLKVVLGMKYGAIPPQRLNGTLNPKFNLEGIQIPLQLLPWKGKYAGVSSFGITGTNSHLIVQRVSIPRNNKIPQSDTLSAYILPLAAKCASSMAELKKRHVFALQNLDDRQLADYCYTSAVCRDHFKEYRYAVVGRNKMELIQAILSDHAQEPQLKPHKPYENSNSKVCFVFPGQGCQYAVEKNYGINLKSKIFEGTGTSIYSQLCIFAVEYCIIKVWGAWGIFPSIVLGHSFGEFAASVVAGTLSLPTALELLVASRTKMVGTHDEDIAALSSCEQTVISSKPDTISKFSMFCTKFGIKNTALHVTHAFHSRALELVLNQFESEAAQLNYPSRKFKSVAYVSSVYGRVVDHDEKLEANYWRKHMRQRVEFIRAAKAALQEQNGQIFLEVGPHPVLCPLVSKIAASGIITATEKPLFFPSLRKGTEDMLTMLDTATLLCTEGVDLDWSTLWKSLTLAPLCKVPSLVPLYAFTSNESFWFSTIPSEKPASFYEEQEVHPLLGSCFPTMVEGSYAFVNSTRRLLANPLSGDWLQDHRLGSHIIFPAAGYAEMVFAAVDIIKRRSNENCATIWN</sequence>
<feature type="domain" description="Ketosynthase family 3 (KS3)" evidence="5">
    <location>
        <begin position="110"/>
        <end position="529"/>
    </location>
</feature>
<evidence type="ECO:0000256" key="2">
    <source>
        <dbReference type="ARBA" id="ARBA00022553"/>
    </source>
</evidence>
<keyword evidence="2" id="KW-0597">Phosphoprotein</keyword>
<dbReference type="InterPro" id="IPR016039">
    <property type="entry name" value="Thiolase-like"/>
</dbReference>
<dbReference type="GO" id="GO:0006633">
    <property type="term" value="P:fatty acid biosynthetic process"/>
    <property type="evidence" value="ECO:0007669"/>
    <property type="project" value="TreeGrafter"/>
</dbReference>
<evidence type="ECO:0000313" key="8">
    <source>
        <dbReference type="Proteomes" id="UP000198287"/>
    </source>
</evidence>
<dbReference type="Pfam" id="PF00109">
    <property type="entry name" value="ketoacyl-synt"/>
    <property type="match status" value="1"/>
</dbReference>
<dbReference type="InterPro" id="IPR016035">
    <property type="entry name" value="Acyl_Trfase/lysoPLipase"/>
</dbReference>
<dbReference type="PROSITE" id="PS52004">
    <property type="entry name" value="KS3_2"/>
    <property type="match status" value="1"/>
</dbReference>
<dbReference type="PANTHER" id="PTHR43775:SF37">
    <property type="entry name" value="SI:DKEY-61P9.11"/>
    <property type="match status" value="1"/>
</dbReference>
<dbReference type="OrthoDB" id="329835at2759"/>
<dbReference type="Gene3D" id="3.10.129.110">
    <property type="entry name" value="Polyketide synthase dehydratase"/>
    <property type="match status" value="1"/>
</dbReference>
<dbReference type="Pfam" id="PF02801">
    <property type="entry name" value="Ketoacyl-synt_C"/>
    <property type="match status" value="1"/>
</dbReference>
<dbReference type="AlphaFoldDB" id="A0A226D802"/>
<dbReference type="SUPFAM" id="SSF53901">
    <property type="entry name" value="Thiolase-like"/>
    <property type="match status" value="1"/>
</dbReference>
<protein>
    <submittedName>
        <fullName evidence="7">Erythronolide synthase, modules 1 and 2</fullName>
    </submittedName>
</protein>
<organism evidence="7 8">
    <name type="scientific">Folsomia candida</name>
    <name type="common">Springtail</name>
    <dbReference type="NCBI Taxonomy" id="158441"/>
    <lineage>
        <taxon>Eukaryota</taxon>
        <taxon>Metazoa</taxon>
        <taxon>Ecdysozoa</taxon>
        <taxon>Arthropoda</taxon>
        <taxon>Hexapoda</taxon>
        <taxon>Collembola</taxon>
        <taxon>Entomobryomorpha</taxon>
        <taxon>Isotomoidea</taxon>
        <taxon>Isotomidae</taxon>
        <taxon>Proisotominae</taxon>
        <taxon>Folsomia</taxon>
    </lineage>
</organism>
<proteinExistence type="predicted"/>
<evidence type="ECO:0000313" key="7">
    <source>
        <dbReference type="EMBL" id="OXA40984.1"/>
    </source>
</evidence>
<dbReference type="SMART" id="SM00825">
    <property type="entry name" value="PKS_KS"/>
    <property type="match status" value="1"/>
</dbReference>
<feature type="region of interest" description="Disordered" evidence="4">
    <location>
        <begin position="90"/>
        <end position="109"/>
    </location>
</feature>
<dbReference type="InterPro" id="IPR049552">
    <property type="entry name" value="PKS_DH_N"/>
</dbReference>
<comment type="caution">
    <text evidence="7">The sequence shown here is derived from an EMBL/GenBank/DDBJ whole genome shotgun (WGS) entry which is preliminary data.</text>
</comment>
<evidence type="ECO:0000259" key="5">
    <source>
        <dbReference type="PROSITE" id="PS52004"/>
    </source>
</evidence>
<reference evidence="7 8" key="1">
    <citation type="submission" date="2015-12" db="EMBL/GenBank/DDBJ databases">
        <title>The genome of Folsomia candida.</title>
        <authorList>
            <person name="Faddeeva A."/>
            <person name="Derks M.F."/>
            <person name="Anvar Y."/>
            <person name="Smit S."/>
            <person name="Van Straalen N."/>
            <person name="Roelofs D."/>
        </authorList>
    </citation>
    <scope>NUCLEOTIDE SEQUENCE [LARGE SCALE GENOMIC DNA]</scope>
    <source>
        <strain evidence="7 8">VU population</strain>
        <tissue evidence="7">Whole body</tissue>
    </source>
</reference>
<dbReference type="InterPro" id="IPR014043">
    <property type="entry name" value="Acyl_transferase_dom"/>
</dbReference>
<dbReference type="EMBL" id="LNIX01000031">
    <property type="protein sequence ID" value="OXA40984.1"/>
    <property type="molecule type" value="Genomic_DNA"/>
</dbReference>
<dbReference type="Pfam" id="PF00698">
    <property type="entry name" value="Acyl_transf_1"/>
    <property type="match status" value="1"/>
</dbReference>
<accession>A0A226D802</accession>
<dbReference type="PANTHER" id="PTHR43775">
    <property type="entry name" value="FATTY ACID SYNTHASE"/>
    <property type="match status" value="1"/>
</dbReference>
<dbReference type="Gene3D" id="3.40.366.10">
    <property type="entry name" value="Malonyl-Coenzyme A Acyl Carrier Protein, domain 2"/>
    <property type="match status" value="3"/>
</dbReference>
<evidence type="ECO:0000256" key="3">
    <source>
        <dbReference type="PROSITE-ProRule" id="PRU01363"/>
    </source>
</evidence>
<dbReference type="STRING" id="158441.A0A226D802"/>
<evidence type="ECO:0000256" key="4">
    <source>
        <dbReference type="SAM" id="MobiDB-lite"/>
    </source>
</evidence>
<dbReference type="PROSITE" id="PS52019">
    <property type="entry name" value="PKS_MFAS_DH"/>
    <property type="match status" value="1"/>
</dbReference>
<keyword evidence="1" id="KW-0596">Phosphopantetheine</keyword>
<dbReference type="Pfam" id="PF21089">
    <property type="entry name" value="PKS_DH_N"/>
    <property type="match status" value="1"/>
</dbReference>
<dbReference type="InterPro" id="IPR001227">
    <property type="entry name" value="Ac_transferase_dom_sf"/>
</dbReference>
<dbReference type="SMART" id="SM00827">
    <property type="entry name" value="PKS_AT"/>
    <property type="match status" value="1"/>
</dbReference>
<dbReference type="GO" id="GO:0004312">
    <property type="term" value="F:fatty acid synthase activity"/>
    <property type="evidence" value="ECO:0007669"/>
    <property type="project" value="TreeGrafter"/>
</dbReference>
<dbReference type="Gene3D" id="3.40.47.10">
    <property type="match status" value="1"/>
</dbReference>
<dbReference type="InterPro" id="IPR020841">
    <property type="entry name" value="PKS_Beta-ketoAc_synthase_dom"/>
</dbReference>
<comment type="caution">
    <text evidence="3">Lacks conserved residue(s) required for the propagation of feature annotation.</text>
</comment>
<feature type="domain" description="PKS/mFAS DH" evidence="6">
    <location>
        <begin position="963"/>
        <end position="1037"/>
    </location>
</feature>
<dbReference type="OMA" id="TYAFDAR"/>
<dbReference type="InterPro" id="IPR042104">
    <property type="entry name" value="PKS_dehydratase_sf"/>
</dbReference>
<dbReference type="CDD" id="cd00833">
    <property type="entry name" value="PKS"/>
    <property type="match status" value="1"/>
</dbReference>
<keyword evidence="8" id="KW-1185">Reference proteome</keyword>
<name>A0A226D802_FOLCA</name>
<dbReference type="Gene3D" id="3.30.70.3290">
    <property type="match status" value="2"/>
</dbReference>
<dbReference type="InterPro" id="IPR049900">
    <property type="entry name" value="PKS_mFAS_DH"/>
</dbReference>
<gene>
    <name evidence="7" type="ORF">Fcan01_24364</name>
</gene>
<dbReference type="Proteomes" id="UP000198287">
    <property type="component" value="Unassembled WGS sequence"/>
</dbReference>
<dbReference type="InterPro" id="IPR014030">
    <property type="entry name" value="Ketoacyl_synth_N"/>
</dbReference>
<evidence type="ECO:0000256" key="1">
    <source>
        <dbReference type="ARBA" id="ARBA00022450"/>
    </source>
</evidence>